<gene>
    <name evidence="6" type="ORF">METZ01_LOCUS148924</name>
</gene>
<accession>A0A382A3H8</accession>
<evidence type="ECO:0000259" key="5">
    <source>
        <dbReference type="Pfam" id="PF00551"/>
    </source>
</evidence>
<name>A0A382A3H8_9ZZZZ</name>
<keyword evidence="3" id="KW-0808">Transferase</keyword>
<dbReference type="Gene3D" id="3.40.50.170">
    <property type="entry name" value="Formyl transferase, N-terminal domain"/>
    <property type="match status" value="1"/>
</dbReference>
<organism evidence="6">
    <name type="scientific">marine metagenome</name>
    <dbReference type="NCBI Taxonomy" id="408172"/>
    <lineage>
        <taxon>unclassified sequences</taxon>
        <taxon>metagenomes</taxon>
        <taxon>ecological metagenomes</taxon>
    </lineage>
</organism>
<dbReference type="InterPro" id="IPR036477">
    <property type="entry name" value="Formyl_transf_N_sf"/>
</dbReference>
<evidence type="ECO:0000256" key="4">
    <source>
        <dbReference type="ARBA" id="ARBA00022755"/>
    </source>
</evidence>
<dbReference type="GO" id="GO:0005737">
    <property type="term" value="C:cytoplasm"/>
    <property type="evidence" value="ECO:0007669"/>
    <property type="project" value="TreeGrafter"/>
</dbReference>
<sequence>MAHLIEEIEKGLPVQIAVVFCNRERGESVVTDRLLDLVQAKGIPLETISSVQFRRSSGGHRSVPGGPLPEWRQDFDKQVGDHLEEYNFSLAVLFGYMLIVTESLFSRFPLLNDHPALPDGPTGTYQQVIMELILKNSKESGCMYHFVTEQVDRGPVATFCRFEIPTDSSVSLPEKPTQEQIEAHPLYGQIRELGLVRERALLTETLRAFGSGQLSVKSINALDLTNEIDRLIGL</sequence>
<dbReference type="EC" id="2.1.2.2" evidence="2"/>
<keyword evidence="4" id="KW-0658">Purine biosynthesis</keyword>
<dbReference type="PANTHER" id="PTHR43369:SF2">
    <property type="entry name" value="PHOSPHORIBOSYLGLYCINAMIDE FORMYLTRANSFERASE"/>
    <property type="match status" value="1"/>
</dbReference>
<evidence type="ECO:0000256" key="3">
    <source>
        <dbReference type="ARBA" id="ARBA00022679"/>
    </source>
</evidence>
<protein>
    <recommendedName>
        <fullName evidence="2">phosphoribosylglycinamide formyltransferase 1</fullName>
        <ecNumber evidence="2">2.1.2.2</ecNumber>
    </recommendedName>
</protein>
<dbReference type="AlphaFoldDB" id="A0A382A3H8"/>
<dbReference type="InterPro" id="IPR002376">
    <property type="entry name" value="Formyl_transf_N"/>
</dbReference>
<dbReference type="GO" id="GO:0004644">
    <property type="term" value="F:phosphoribosylglycinamide formyltransferase activity"/>
    <property type="evidence" value="ECO:0007669"/>
    <property type="project" value="UniProtKB-EC"/>
</dbReference>
<evidence type="ECO:0000313" key="6">
    <source>
        <dbReference type="EMBL" id="SVA96070.1"/>
    </source>
</evidence>
<feature type="domain" description="Formyl transferase N-terminal" evidence="5">
    <location>
        <begin position="9"/>
        <end position="171"/>
    </location>
</feature>
<dbReference type="Pfam" id="PF00551">
    <property type="entry name" value="Formyl_trans_N"/>
    <property type="match status" value="1"/>
</dbReference>
<proteinExistence type="predicted"/>
<evidence type="ECO:0000256" key="1">
    <source>
        <dbReference type="ARBA" id="ARBA00005054"/>
    </source>
</evidence>
<dbReference type="GO" id="GO:0006189">
    <property type="term" value="P:'de novo' IMP biosynthetic process"/>
    <property type="evidence" value="ECO:0007669"/>
    <property type="project" value="TreeGrafter"/>
</dbReference>
<dbReference type="SUPFAM" id="SSF53328">
    <property type="entry name" value="Formyltransferase"/>
    <property type="match status" value="1"/>
</dbReference>
<evidence type="ECO:0000256" key="2">
    <source>
        <dbReference type="ARBA" id="ARBA00012254"/>
    </source>
</evidence>
<comment type="pathway">
    <text evidence="1">Purine metabolism; IMP biosynthesis via de novo pathway; N(2)-formyl-N(1)-(5-phospho-D-ribosyl)glycinamide from N(1)-(5-phospho-D-ribosyl)glycinamide (10-formyl THF route): step 1/1.</text>
</comment>
<dbReference type="PANTHER" id="PTHR43369">
    <property type="entry name" value="PHOSPHORIBOSYLGLYCINAMIDE FORMYLTRANSFERASE"/>
    <property type="match status" value="1"/>
</dbReference>
<dbReference type="EMBL" id="UINC01023759">
    <property type="protein sequence ID" value="SVA96070.1"/>
    <property type="molecule type" value="Genomic_DNA"/>
</dbReference>
<reference evidence="6" key="1">
    <citation type="submission" date="2018-05" db="EMBL/GenBank/DDBJ databases">
        <authorList>
            <person name="Lanie J.A."/>
            <person name="Ng W.-L."/>
            <person name="Kazmierczak K.M."/>
            <person name="Andrzejewski T.M."/>
            <person name="Davidsen T.M."/>
            <person name="Wayne K.J."/>
            <person name="Tettelin H."/>
            <person name="Glass J.I."/>
            <person name="Rusch D."/>
            <person name="Podicherti R."/>
            <person name="Tsui H.-C.T."/>
            <person name="Winkler M.E."/>
        </authorList>
    </citation>
    <scope>NUCLEOTIDE SEQUENCE</scope>
</reference>